<proteinExistence type="predicted"/>
<organism evidence="1 2">
    <name type="scientific">Panicum virgatum</name>
    <name type="common">Blackwell switchgrass</name>
    <dbReference type="NCBI Taxonomy" id="38727"/>
    <lineage>
        <taxon>Eukaryota</taxon>
        <taxon>Viridiplantae</taxon>
        <taxon>Streptophyta</taxon>
        <taxon>Embryophyta</taxon>
        <taxon>Tracheophyta</taxon>
        <taxon>Spermatophyta</taxon>
        <taxon>Magnoliopsida</taxon>
        <taxon>Liliopsida</taxon>
        <taxon>Poales</taxon>
        <taxon>Poaceae</taxon>
        <taxon>PACMAD clade</taxon>
        <taxon>Panicoideae</taxon>
        <taxon>Panicodae</taxon>
        <taxon>Paniceae</taxon>
        <taxon>Panicinae</taxon>
        <taxon>Panicum</taxon>
        <taxon>Panicum sect. Hiantes</taxon>
    </lineage>
</organism>
<keyword evidence="2" id="KW-1185">Reference proteome</keyword>
<dbReference type="PANTHER" id="PTHR33018">
    <property type="entry name" value="OS10G0338966 PROTEIN-RELATED"/>
    <property type="match status" value="1"/>
</dbReference>
<gene>
    <name evidence="1" type="ORF">PVAP13_3NG159602</name>
</gene>
<sequence length="195" mass="22653">MKTVGFKQVMKRTAKSWRTHKSNLVCNYIAKGLEPFELHPYIEQKDWAEFVKLKQSEAAQEESTKGKVLREKNMHNHHMGSSGYEGKLAKWEEEDRKLDALGIPNPWDEYPDGRPRYWLRARSTLEISEGTARIRWNQESTKRVAEQIIEKQHHAESSGISWVREQDVLTSCLGPEQPGQVHGVSSYKGWKHAWP</sequence>
<name>A0A8T0U6E0_PANVG</name>
<reference evidence="1" key="1">
    <citation type="submission" date="2020-05" db="EMBL/GenBank/DDBJ databases">
        <title>WGS assembly of Panicum virgatum.</title>
        <authorList>
            <person name="Lovell J.T."/>
            <person name="Jenkins J."/>
            <person name="Shu S."/>
            <person name="Juenger T.E."/>
            <person name="Schmutz J."/>
        </authorList>
    </citation>
    <scope>NUCLEOTIDE SEQUENCE</scope>
    <source>
        <strain evidence="1">AP13</strain>
    </source>
</reference>
<comment type="caution">
    <text evidence="1">The sequence shown here is derived from an EMBL/GenBank/DDBJ whole genome shotgun (WGS) entry which is preliminary data.</text>
</comment>
<evidence type="ECO:0000313" key="1">
    <source>
        <dbReference type="EMBL" id="KAG2620212.1"/>
    </source>
</evidence>
<evidence type="ECO:0000313" key="2">
    <source>
        <dbReference type="Proteomes" id="UP000823388"/>
    </source>
</evidence>
<dbReference type="PANTHER" id="PTHR33018:SF34">
    <property type="entry name" value="OS02G0472350 PROTEIN"/>
    <property type="match status" value="1"/>
</dbReference>
<accession>A0A8T0U6E0</accession>
<dbReference type="AlphaFoldDB" id="A0A8T0U6E0"/>
<dbReference type="Proteomes" id="UP000823388">
    <property type="component" value="Chromosome 3N"/>
</dbReference>
<protein>
    <submittedName>
        <fullName evidence="1">Uncharacterized protein</fullName>
    </submittedName>
</protein>
<dbReference type="EMBL" id="CM029042">
    <property type="protein sequence ID" value="KAG2620212.1"/>
    <property type="molecule type" value="Genomic_DNA"/>
</dbReference>